<name>J3MAP4_ORYBR</name>
<dbReference type="Proteomes" id="UP000006038">
    <property type="component" value="Chromosome 6"/>
</dbReference>
<dbReference type="EnsemblPlants" id="OB06G10880.1">
    <property type="protein sequence ID" value="OB06G10880.1"/>
    <property type="gene ID" value="OB06G10880"/>
</dbReference>
<keyword evidence="2" id="KW-1185">Reference proteome</keyword>
<dbReference type="Gramene" id="OB06G10880.1">
    <property type="protein sequence ID" value="OB06G10880.1"/>
    <property type="gene ID" value="OB06G10880"/>
</dbReference>
<reference evidence="1" key="2">
    <citation type="submission" date="2013-04" db="UniProtKB">
        <authorList>
            <consortium name="EnsemblPlants"/>
        </authorList>
    </citation>
    <scope>IDENTIFICATION</scope>
</reference>
<reference evidence="1" key="1">
    <citation type="journal article" date="2013" name="Nat. Commun.">
        <title>Whole-genome sequencing of Oryza brachyantha reveals mechanisms underlying Oryza genome evolution.</title>
        <authorList>
            <person name="Chen J."/>
            <person name="Huang Q."/>
            <person name="Gao D."/>
            <person name="Wang J."/>
            <person name="Lang Y."/>
            <person name="Liu T."/>
            <person name="Li B."/>
            <person name="Bai Z."/>
            <person name="Luis Goicoechea J."/>
            <person name="Liang C."/>
            <person name="Chen C."/>
            <person name="Zhang W."/>
            <person name="Sun S."/>
            <person name="Liao Y."/>
            <person name="Zhang X."/>
            <person name="Yang L."/>
            <person name="Song C."/>
            <person name="Wang M."/>
            <person name="Shi J."/>
            <person name="Liu G."/>
            <person name="Liu J."/>
            <person name="Zhou H."/>
            <person name="Zhou W."/>
            <person name="Yu Q."/>
            <person name="An N."/>
            <person name="Chen Y."/>
            <person name="Cai Q."/>
            <person name="Wang B."/>
            <person name="Liu B."/>
            <person name="Min J."/>
            <person name="Huang Y."/>
            <person name="Wu H."/>
            <person name="Li Z."/>
            <person name="Zhang Y."/>
            <person name="Yin Y."/>
            <person name="Song W."/>
            <person name="Jiang J."/>
            <person name="Jackson S.A."/>
            <person name="Wing R.A."/>
            <person name="Wang J."/>
            <person name="Chen M."/>
        </authorList>
    </citation>
    <scope>NUCLEOTIDE SEQUENCE [LARGE SCALE GENOMIC DNA]</scope>
    <source>
        <strain evidence="1">cv. IRGC 101232</strain>
    </source>
</reference>
<sequence>MAWSEEHYPSPDSVLDAVISLRFPCRKRSSLWTDLNAVRKLSYGINAVRSKIVKP</sequence>
<evidence type="ECO:0000313" key="2">
    <source>
        <dbReference type="Proteomes" id="UP000006038"/>
    </source>
</evidence>
<organism evidence="1">
    <name type="scientific">Oryza brachyantha</name>
    <name type="common">malo sina</name>
    <dbReference type="NCBI Taxonomy" id="4533"/>
    <lineage>
        <taxon>Eukaryota</taxon>
        <taxon>Viridiplantae</taxon>
        <taxon>Streptophyta</taxon>
        <taxon>Embryophyta</taxon>
        <taxon>Tracheophyta</taxon>
        <taxon>Spermatophyta</taxon>
        <taxon>Magnoliopsida</taxon>
        <taxon>Liliopsida</taxon>
        <taxon>Poales</taxon>
        <taxon>Poaceae</taxon>
        <taxon>BOP clade</taxon>
        <taxon>Oryzoideae</taxon>
        <taxon>Oryzeae</taxon>
        <taxon>Oryzinae</taxon>
        <taxon>Oryza</taxon>
    </lineage>
</organism>
<proteinExistence type="predicted"/>
<dbReference type="AlphaFoldDB" id="J3MAP4"/>
<protein>
    <submittedName>
        <fullName evidence="1">Uncharacterized protein</fullName>
    </submittedName>
</protein>
<dbReference type="HOGENOM" id="CLU_203467_0_0_1"/>
<accession>J3MAP4</accession>
<evidence type="ECO:0000313" key="1">
    <source>
        <dbReference type="EnsemblPlants" id="OB06G10880.1"/>
    </source>
</evidence>